<evidence type="ECO:0000256" key="3">
    <source>
        <dbReference type="ARBA" id="ARBA00022452"/>
    </source>
</evidence>
<keyword evidence="5" id="KW-0732">Signal</keyword>
<evidence type="ECO:0000256" key="5">
    <source>
        <dbReference type="ARBA" id="ARBA00022729"/>
    </source>
</evidence>
<evidence type="ECO:0000256" key="6">
    <source>
        <dbReference type="ARBA" id="ARBA00023136"/>
    </source>
</evidence>
<dbReference type="EMBL" id="BMZI01000008">
    <property type="protein sequence ID" value="GHB32692.1"/>
    <property type="molecule type" value="Genomic_DNA"/>
</dbReference>
<evidence type="ECO:0000256" key="4">
    <source>
        <dbReference type="ARBA" id="ARBA00022692"/>
    </source>
</evidence>
<keyword evidence="4" id="KW-0812">Transmembrane</keyword>
<evidence type="ECO:0000313" key="9">
    <source>
        <dbReference type="Proteomes" id="UP000646745"/>
    </source>
</evidence>
<proteinExistence type="inferred from homology"/>
<dbReference type="Pfam" id="PF03349">
    <property type="entry name" value="Toluene_X"/>
    <property type="match status" value="1"/>
</dbReference>
<dbReference type="Gene3D" id="2.40.160.60">
    <property type="entry name" value="Outer membrane protein transport protein (OMPP1/FadL/TodX)"/>
    <property type="match status" value="1"/>
</dbReference>
<sequence>MVIALIGSGALTGYSAVAEAGGILLYEAGQEDSGLANAGAAARAMDPSVMMTNPAGIVRLTGNQLYVGGQLIVGRIDFDPDGNTTTSGGDGDNAMVPTPGPSLFISHQLDERSAIGLGLYGNFGLGLDYDNDWAGRYVVQETSIVAASLQPTFAYRLTPQLSLGIGPRLVYGNYRTESAVNNNVGGASGYADGQMEYEDHDTAWGWNFGALYELDEFTRFGIAYTSKVDLDFEDRPDFRGIDNPALDTAIEQIAINRVGLGLRIPETVTASVFHRISDEWAVMGSIGWQNWSEFGDVAVELDAAPGSASARADRHYQDTWHVSLGAQRQIHRDLRWNLGIAYDSSAVKDADRTLDNPMNEAWRLATGLNYRWDESLDLTLNYTFVYLGDMDVDQTQNLSGRRVSGEYSSAYLHVIGGGVRWTF</sequence>
<dbReference type="PANTHER" id="PTHR35093:SF8">
    <property type="entry name" value="OUTER MEMBRANE PROTEIN NMB0088-RELATED"/>
    <property type="match status" value="1"/>
</dbReference>
<comment type="caution">
    <text evidence="8">The sequence shown here is derived from an EMBL/GenBank/DDBJ whole genome shotgun (WGS) entry which is preliminary data.</text>
</comment>
<name>A0ABQ3EF08_9GAMM</name>
<keyword evidence="7" id="KW-0998">Cell outer membrane</keyword>
<organism evidence="8 9">
    <name type="scientific">Salinicola rhizosphaerae</name>
    <dbReference type="NCBI Taxonomy" id="1443141"/>
    <lineage>
        <taxon>Bacteria</taxon>
        <taxon>Pseudomonadati</taxon>
        <taxon>Pseudomonadota</taxon>
        <taxon>Gammaproteobacteria</taxon>
        <taxon>Oceanospirillales</taxon>
        <taxon>Halomonadaceae</taxon>
        <taxon>Salinicola</taxon>
    </lineage>
</organism>
<protein>
    <submittedName>
        <fullName evidence="8">Fatty acid transporter</fullName>
    </submittedName>
</protein>
<dbReference type="InterPro" id="IPR005017">
    <property type="entry name" value="OMPP1/FadL/TodX"/>
</dbReference>
<keyword evidence="3" id="KW-1134">Transmembrane beta strand</keyword>
<reference evidence="9" key="1">
    <citation type="journal article" date="2019" name="Int. J. Syst. Evol. Microbiol.">
        <title>The Global Catalogue of Microorganisms (GCM) 10K type strain sequencing project: providing services to taxonomists for standard genome sequencing and annotation.</title>
        <authorList>
            <consortium name="The Broad Institute Genomics Platform"/>
            <consortium name="The Broad Institute Genome Sequencing Center for Infectious Disease"/>
            <person name="Wu L."/>
            <person name="Ma J."/>
        </authorList>
    </citation>
    <scope>NUCLEOTIDE SEQUENCE [LARGE SCALE GENOMIC DNA]</scope>
    <source>
        <strain evidence="9">KCTC 32998</strain>
    </source>
</reference>
<comment type="subcellular location">
    <subcellularLocation>
        <location evidence="1">Cell outer membrane</location>
        <topology evidence="1">Multi-pass membrane protein</topology>
    </subcellularLocation>
</comment>
<comment type="similarity">
    <text evidence="2">Belongs to the OmpP1/FadL family.</text>
</comment>
<keyword evidence="9" id="KW-1185">Reference proteome</keyword>
<evidence type="ECO:0000256" key="7">
    <source>
        <dbReference type="ARBA" id="ARBA00023237"/>
    </source>
</evidence>
<keyword evidence="6" id="KW-0472">Membrane</keyword>
<dbReference type="PANTHER" id="PTHR35093">
    <property type="entry name" value="OUTER MEMBRANE PROTEIN NMB0088-RELATED"/>
    <property type="match status" value="1"/>
</dbReference>
<dbReference type="SUPFAM" id="SSF56935">
    <property type="entry name" value="Porins"/>
    <property type="match status" value="1"/>
</dbReference>
<dbReference type="Proteomes" id="UP000646745">
    <property type="component" value="Unassembled WGS sequence"/>
</dbReference>
<evidence type="ECO:0000256" key="2">
    <source>
        <dbReference type="ARBA" id="ARBA00008163"/>
    </source>
</evidence>
<evidence type="ECO:0000313" key="8">
    <source>
        <dbReference type="EMBL" id="GHB32692.1"/>
    </source>
</evidence>
<gene>
    <name evidence="8" type="ORF">GCM10009038_34490</name>
</gene>
<accession>A0ABQ3EF08</accession>
<evidence type="ECO:0000256" key="1">
    <source>
        <dbReference type="ARBA" id="ARBA00004571"/>
    </source>
</evidence>